<sequence>MVLCLSTRYLAELLAERHKLNPFVPVLPHSIRLLNQGELSSNHAICVMI</sequence>
<dbReference type="Gene3D" id="1.20.5.4010">
    <property type="match status" value="1"/>
</dbReference>
<evidence type="ECO:0000313" key="3">
    <source>
        <dbReference type="Proteomes" id="UP000015105"/>
    </source>
</evidence>
<reference evidence="3" key="1">
    <citation type="journal article" date="2014" name="Science">
        <title>Ancient hybridizations among the ancestral genomes of bread wheat.</title>
        <authorList>
            <consortium name="International Wheat Genome Sequencing Consortium,"/>
            <person name="Marcussen T."/>
            <person name="Sandve S.R."/>
            <person name="Heier L."/>
            <person name="Spannagl M."/>
            <person name="Pfeifer M."/>
            <person name="Jakobsen K.S."/>
            <person name="Wulff B.B."/>
            <person name="Steuernagel B."/>
            <person name="Mayer K.F."/>
            <person name="Olsen O.A."/>
        </authorList>
    </citation>
    <scope>NUCLEOTIDE SEQUENCE [LARGE SCALE GENOMIC DNA]</scope>
    <source>
        <strain evidence="3">cv. AL8/78</strain>
    </source>
</reference>
<feature type="domain" description="STAR protein homodimerisation region" evidence="1">
    <location>
        <begin position="7"/>
        <end position="36"/>
    </location>
</feature>
<name>A0A453PG23_AEGTS</name>
<keyword evidence="3" id="KW-1185">Reference proteome</keyword>
<reference evidence="2" key="4">
    <citation type="submission" date="2019-03" db="UniProtKB">
        <authorList>
            <consortium name="EnsemblPlants"/>
        </authorList>
    </citation>
    <scope>IDENTIFICATION</scope>
</reference>
<proteinExistence type="predicted"/>
<reference evidence="2" key="5">
    <citation type="journal article" date="2021" name="G3 (Bethesda)">
        <title>Aegilops tauschii genome assembly Aet v5.0 features greater sequence contiguity and improved annotation.</title>
        <authorList>
            <person name="Wang L."/>
            <person name="Zhu T."/>
            <person name="Rodriguez J.C."/>
            <person name="Deal K.R."/>
            <person name="Dubcovsky J."/>
            <person name="McGuire P.E."/>
            <person name="Lux T."/>
            <person name="Spannagl M."/>
            <person name="Mayer K.F.X."/>
            <person name="Baldrich P."/>
            <person name="Meyers B.C."/>
            <person name="Huo N."/>
            <person name="Gu Y.Q."/>
            <person name="Zhou H."/>
            <person name="Devos K.M."/>
            <person name="Bennetzen J.L."/>
            <person name="Unver T."/>
            <person name="Budak H."/>
            <person name="Gulick P.J."/>
            <person name="Galiba G."/>
            <person name="Kalapos B."/>
            <person name="Nelson D.R."/>
            <person name="Li P."/>
            <person name="You F.M."/>
            <person name="Luo M.C."/>
            <person name="Dvorak J."/>
        </authorList>
    </citation>
    <scope>NUCLEOTIDE SEQUENCE [LARGE SCALE GENOMIC DNA]</scope>
    <source>
        <strain evidence="2">cv. AL8/78</strain>
    </source>
</reference>
<dbReference type="EnsemblPlants" id="AET6Gv20720300.16">
    <property type="protein sequence ID" value="AET6Gv20720300.16"/>
    <property type="gene ID" value="AET6Gv20720300"/>
</dbReference>
<protein>
    <recommendedName>
        <fullName evidence="1">STAR protein homodimerisation region domain-containing protein</fullName>
    </recommendedName>
</protein>
<dbReference type="InterPro" id="IPR032377">
    <property type="entry name" value="STAR_dimer"/>
</dbReference>
<reference evidence="3" key="2">
    <citation type="journal article" date="2017" name="Nat. Plants">
        <title>The Aegilops tauschii genome reveals multiple impacts of transposons.</title>
        <authorList>
            <person name="Zhao G."/>
            <person name="Zou C."/>
            <person name="Li K."/>
            <person name="Wang K."/>
            <person name="Li T."/>
            <person name="Gao L."/>
            <person name="Zhang X."/>
            <person name="Wang H."/>
            <person name="Yang Z."/>
            <person name="Liu X."/>
            <person name="Jiang W."/>
            <person name="Mao L."/>
            <person name="Kong X."/>
            <person name="Jiao Y."/>
            <person name="Jia J."/>
        </authorList>
    </citation>
    <scope>NUCLEOTIDE SEQUENCE [LARGE SCALE GENOMIC DNA]</scope>
    <source>
        <strain evidence="3">cv. AL8/78</strain>
    </source>
</reference>
<evidence type="ECO:0000313" key="2">
    <source>
        <dbReference type="EnsemblPlants" id="AET6Gv20720300.16"/>
    </source>
</evidence>
<dbReference type="Gramene" id="AET6Gv20720300.16">
    <property type="protein sequence ID" value="AET6Gv20720300.16"/>
    <property type="gene ID" value="AET6Gv20720300"/>
</dbReference>
<evidence type="ECO:0000259" key="1">
    <source>
        <dbReference type="Pfam" id="PF16544"/>
    </source>
</evidence>
<reference evidence="2" key="3">
    <citation type="journal article" date="2017" name="Nature">
        <title>Genome sequence of the progenitor of the wheat D genome Aegilops tauschii.</title>
        <authorList>
            <person name="Luo M.C."/>
            <person name="Gu Y.Q."/>
            <person name="Puiu D."/>
            <person name="Wang H."/>
            <person name="Twardziok S.O."/>
            <person name="Deal K.R."/>
            <person name="Huo N."/>
            <person name="Zhu T."/>
            <person name="Wang L."/>
            <person name="Wang Y."/>
            <person name="McGuire P.E."/>
            <person name="Liu S."/>
            <person name="Long H."/>
            <person name="Ramasamy R.K."/>
            <person name="Rodriguez J.C."/>
            <person name="Van S.L."/>
            <person name="Yuan L."/>
            <person name="Wang Z."/>
            <person name="Xia Z."/>
            <person name="Xiao L."/>
            <person name="Anderson O.D."/>
            <person name="Ouyang S."/>
            <person name="Liang Y."/>
            <person name="Zimin A.V."/>
            <person name="Pertea G."/>
            <person name="Qi P."/>
            <person name="Bennetzen J.L."/>
            <person name="Dai X."/>
            <person name="Dawson M.W."/>
            <person name="Muller H.G."/>
            <person name="Kugler K."/>
            <person name="Rivarola-Duarte L."/>
            <person name="Spannagl M."/>
            <person name="Mayer K.F.X."/>
            <person name="Lu F.H."/>
            <person name="Bevan M.W."/>
            <person name="Leroy P."/>
            <person name="Li P."/>
            <person name="You F.M."/>
            <person name="Sun Q."/>
            <person name="Liu Z."/>
            <person name="Lyons E."/>
            <person name="Wicker T."/>
            <person name="Salzberg S.L."/>
            <person name="Devos K.M."/>
            <person name="Dvorak J."/>
        </authorList>
    </citation>
    <scope>NUCLEOTIDE SEQUENCE [LARGE SCALE GENOMIC DNA]</scope>
    <source>
        <strain evidence="2">cv. AL8/78</strain>
    </source>
</reference>
<dbReference type="Proteomes" id="UP000015105">
    <property type="component" value="Chromosome 6D"/>
</dbReference>
<accession>A0A453PG23</accession>
<dbReference type="Pfam" id="PF16544">
    <property type="entry name" value="STAR_dimer"/>
    <property type="match status" value="1"/>
</dbReference>
<dbReference type="AlphaFoldDB" id="A0A453PG23"/>
<organism evidence="2 3">
    <name type="scientific">Aegilops tauschii subsp. strangulata</name>
    <name type="common">Goatgrass</name>
    <dbReference type="NCBI Taxonomy" id="200361"/>
    <lineage>
        <taxon>Eukaryota</taxon>
        <taxon>Viridiplantae</taxon>
        <taxon>Streptophyta</taxon>
        <taxon>Embryophyta</taxon>
        <taxon>Tracheophyta</taxon>
        <taxon>Spermatophyta</taxon>
        <taxon>Magnoliopsida</taxon>
        <taxon>Liliopsida</taxon>
        <taxon>Poales</taxon>
        <taxon>Poaceae</taxon>
        <taxon>BOP clade</taxon>
        <taxon>Pooideae</taxon>
        <taxon>Triticodae</taxon>
        <taxon>Triticeae</taxon>
        <taxon>Triticinae</taxon>
        <taxon>Aegilops</taxon>
    </lineage>
</organism>